<gene>
    <name evidence="1" type="ORF">DAEQUDRAFT_736433</name>
</gene>
<protein>
    <submittedName>
        <fullName evidence="1">Uncharacterized protein</fullName>
    </submittedName>
</protein>
<evidence type="ECO:0000313" key="2">
    <source>
        <dbReference type="Proteomes" id="UP000076727"/>
    </source>
</evidence>
<name>A0A165SGE8_9APHY</name>
<evidence type="ECO:0000313" key="1">
    <source>
        <dbReference type="EMBL" id="KZT71944.1"/>
    </source>
</evidence>
<reference evidence="1 2" key="1">
    <citation type="journal article" date="2016" name="Mol. Biol. Evol.">
        <title>Comparative Genomics of Early-Diverging Mushroom-Forming Fungi Provides Insights into the Origins of Lignocellulose Decay Capabilities.</title>
        <authorList>
            <person name="Nagy L.G."/>
            <person name="Riley R."/>
            <person name="Tritt A."/>
            <person name="Adam C."/>
            <person name="Daum C."/>
            <person name="Floudas D."/>
            <person name="Sun H."/>
            <person name="Yadav J.S."/>
            <person name="Pangilinan J."/>
            <person name="Larsson K.H."/>
            <person name="Matsuura K."/>
            <person name="Barry K."/>
            <person name="Labutti K."/>
            <person name="Kuo R."/>
            <person name="Ohm R.A."/>
            <person name="Bhattacharya S.S."/>
            <person name="Shirouzu T."/>
            <person name="Yoshinaga Y."/>
            <person name="Martin F.M."/>
            <person name="Grigoriev I.V."/>
            <person name="Hibbett D.S."/>
        </authorList>
    </citation>
    <scope>NUCLEOTIDE SEQUENCE [LARGE SCALE GENOMIC DNA]</scope>
    <source>
        <strain evidence="1 2">L-15889</strain>
    </source>
</reference>
<dbReference type="EMBL" id="KV429043">
    <property type="protein sequence ID" value="KZT71944.1"/>
    <property type="molecule type" value="Genomic_DNA"/>
</dbReference>
<dbReference type="STRING" id="1314783.A0A165SGE8"/>
<proteinExistence type="predicted"/>
<sequence length="281" mass="31169">MWAVTCMQQQGALPDPFTLKDNFLRPAIVFTVRTNGKQDRWVTHSVRERGSGGGRLESPGSIVHTAVQAGHVGADARNTSEVNTPSIIDDAGQVLRSLARASWGLSQYAPVSSYREVGSYGLHIQTLAGQPESYTSEVSLGKHPEVQLAASATASLIRRSTTLPSSRHSMLPNDRIDIQKVAWYMSKGALLASVPIPPAIARLAELYVHVVEGQRKPQVWLRVEPPAWVVIGERHPHPIMEGYVLRLLDNYEPRWVTKKTYGTYVTHWRKQGLLPRDARPS</sequence>
<keyword evidence="2" id="KW-1185">Reference proteome</keyword>
<dbReference type="OrthoDB" id="2803716at2759"/>
<dbReference type="AlphaFoldDB" id="A0A165SGE8"/>
<organism evidence="1 2">
    <name type="scientific">Daedalea quercina L-15889</name>
    <dbReference type="NCBI Taxonomy" id="1314783"/>
    <lineage>
        <taxon>Eukaryota</taxon>
        <taxon>Fungi</taxon>
        <taxon>Dikarya</taxon>
        <taxon>Basidiomycota</taxon>
        <taxon>Agaricomycotina</taxon>
        <taxon>Agaricomycetes</taxon>
        <taxon>Polyporales</taxon>
        <taxon>Fomitopsis</taxon>
    </lineage>
</organism>
<accession>A0A165SGE8</accession>
<dbReference type="Proteomes" id="UP000076727">
    <property type="component" value="Unassembled WGS sequence"/>
</dbReference>